<dbReference type="CDD" id="cd00367">
    <property type="entry name" value="PTS-HPr_like"/>
    <property type="match status" value="1"/>
</dbReference>
<evidence type="ECO:0000256" key="2">
    <source>
        <dbReference type="ARBA" id="ARBA00004496"/>
    </source>
</evidence>
<sequence>MVEKTFTVTDSTGIHARPATILVSNASKFNSEIKLEYKEKQVNLKSIMGVMSLGIPKDGVIKIIAEGADELEALEALETLMKNEKLIG</sequence>
<evidence type="ECO:0000256" key="3">
    <source>
        <dbReference type="ARBA" id="ARBA00010736"/>
    </source>
</evidence>
<dbReference type="Pfam" id="PF00381">
    <property type="entry name" value="PTS-HPr"/>
    <property type="match status" value="1"/>
</dbReference>
<dbReference type="NCBIfam" id="TIGR01003">
    <property type="entry name" value="PTS_HPr_family"/>
    <property type="match status" value="1"/>
</dbReference>
<dbReference type="PANTHER" id="PTHR33705">
    <property type="entry name" value="PHOSPHOCARRIER PROTEIN HPR"/>
    <property type="match status" value="1"/>
</dbReference>
<keyword evidence="6" id="KW-0762">Sugar transport</keyword>
<dbReference type="EMBL" id="JBIACK010000002">
    <property type="protein sequence ID" value="MFE8700253.1"/>
    <property type="molecule type" value="Genomic_DNA"/>
</dbReference>
<reference evidence="9 10" key="1">
    <citation type="submission" date="2024-08" db="EMBL/GenBank/DDBJ databases">
        <title>Two novel Cytobacillus novel species.</title>
        <authorList>
            <person name="Liu G."/>
        </authorList>
    </citation>
    <scope>NUCLEOTIDE SEQUENCE [LARGE SCALE GENOMIC DNA]</scope>
    <source>
        <strain evidence="9 10">FJAT-54145</strain>
    </source>
</reference>
<comment type="caution">
    <text evidence="9">The sequence shown here is derived from an EMBL/GenBank/DDBJ whole genome shotgun (WGS) entry which is preliminary data.</text>
</comment>
<evidence type="ECO:0000313" key="9">
    <source>
        <dbReference type="EMBL" id="MFE8700253.1"/>
    </source>
</evidence>
<comment type="similarity">
    <text evidence="3">Belongs to the HPr family.</text>
</comment>
<evidence type="ECO:0000256" key="4">
    <source>
        <dbReference type="ARBA" id="ARBA00020422"/>
    </source>
</evidence>
<dbReference type="RefSeq" id="WP_389359258.1">
    <property type="nucleotide sequence ID" value="NZ_JBIACK010000002.1"/>
</dbReference>
<dbReference type="PROSITE" id="PS51350">
    <property type="entry name" value="PTS_HPR_DOM"/>
    <property type="match status" value="1"/>
</dbReference>
<evidence type="ECO:0000313" key="10">
    <source>
        <dbReference type="Proteomes" id="UP001601059"/>
    </source>
</evidence>
<dbReference type="SUPFAM" id="SSF55594">
    <property type="entry name" value="HPr-like"/>
    <property type="match status" value="1"/>
</dbReference>
<evidence type="ECO:0000256" key="1">
    <source>
        <dbReference type="ARBA" id="ARBA00003681"/>
    </source>
</evidence>
<dbReference type="NCBIfam" id="NF010352">
    <property type="entry name" value="PRK13780.1"/>
    <property type="match status" value="1"/>
</dbReference>
<dbReference type="PANTHER" id="PTHR33705:SF2">
    <property type="entry name" value="PHOSPHOCARRIER PROTEIN NPR"/>
    <property type="match status" value="1"/>
</dbReference>
<dbReference type="InterPro" id="IPR035895">
    <property type="entry name" value="HPr-like_sf"/>
</dbReference>
<keyword evidence="6" id="KW-0813">Transport</keyword>
<dbReference type="InterPro" id="IPR002114">
    <property type="entry name" value="PTS_HPr_Ser_P_site"/>
</dbReference>
<dbReference type="PROSITE" id="PS00589">
    <property type="entry name" value="PTS_HPR_SER"/>
    <property type="match status" value="1"/>
</dbReference>
<dbReference type="Gene3D" id="3.30.1340.10">
    <property type="entry name" value="HPr-like"/>
    <property type="match status" value="1"/>
</dbReference>
<dbReference type="Proteomes" id="UP001601059">
    <property type="component" value="Unassembled WGS sequence"/>
</dbReference>
<keyword evidence="10" id="KW-1185">Reference proteome</keyword>
<protein>
    <recommendedName>
        <fullName evidence="4">Phosphocarrier protein HPr</fullName>
    </recommendedName>
</protein>
<evidence type="ECO:0000259" key="8">
    <source>
        <dbReference type="PROSITE" id="PS51350"/>
    </source>
</evidence>
<evidence type="ECO:0000256" key="7">
    <source>
        <dbReference type="ARBA" id="ARBA00022683"/>
    </source>
</evidence>
<gene>
    <name evidence="9" type="ORF">ACFYKX_06500</name>
</gene>
<comment type="subcellular location">
    <subcellularLocation>
        <location evidence="2">Cytoplasm</location>
    </subcellularLocation>
</comment>
<evidence type="ECO:0000256" key="5">
    <source>
        <dbReference type="ARBA" id="ARBA00022490"/>
    </source>
</evidence>
<accession>A0ABW6KBT7</accession>
<comment type="function">
    <text evidence="1">General (non sugar-specific) component of the phosphoenolpyruvate-dependent sugar phosphotransferase system (sugar PTS). This major carbohydrate active-transport system catalyzes the phosphorylation of incoming sugar substrates concomitantly with their translocation across the cell membrane. The phosphoryl group from phosphoenolpyruvate (PEP) is transferred to the phosphoryl carrier protein HPr by enzyme I. Phospho-HPr then transfers it to the PTS EIIA domain.</text>
</comment>
<keyword evidence="5" id="KW-0963">Cytoplasm</keyword>
<dbReference type="InterPro" id="IPR050399">
    <property type="entry name" value="HPr"/>
</dbReference>
<keyword evidence="7" id="KW-0598">Phosphotransferase system</keyword>
<name>A0ABW6KBT7_9BACI</name>
<dbReference type="InterPro" id="IPR001020">
    <property type="entry name" value="PTS_HPr_His_P_site"/>
</dbReference>
<dbReference type="InterPro" id="IPR000032">
    <property type="entry name" value="HPr-like"/>
</dbReference>
<dbReference type="PRINTS" id="PR00107">
    <property type="entry name" value="PHOSPHOCPHPR"/>
</dbReference>
<proteinExistence type="inferred from homology"/>
<evidence type="ECO:0000256" key="6">
    <source>
        <dbReference type="ARBA" id="ARBA00022597"/>
    </source>
</evidence>
<dbReference type="PROSITE" id="PS00369">
    <property type="entry name" value="PTS_HPR_HIS"/>
    <property type="match status" value="1"/>
</dbReference>
<feature type="domain" description="HPr" evidence="8">
    <location>
        <begin position="1"/>
        <end position="88"/>
    </location>
</feature>
<organism evidence="9 10">
    <name type="scientific">Cytobacillus spartinae</name>
    <dbReference type="NCBI Taxonomy" id="3299023"/>
    <lineage>
        <taxon>Bacteria</taxon>
        <taxon>Bacillati</taxon>
        <taxon>Bacillota</taxon>
        <taxon>Bacilli</taxon>
        <taxon>Bacillales</taxon>
        <taxon>Bacillaceae</taxon>
        <taxon>Cytobacillus</taxon>
    </lineage>
</organism>